<feature type="domain" description="HTH tetR-type" evidence="3">
    <location>
        <begin position="9"/>
        <end position="69"/>
    </location>
</feature>
<dbReference type="InterPro" id="IPR009057">
    <property type="entry name" value="Homeodomain-like_sf"/>
</dbReference>
<dbReference type="Gene3D" id="1.10.357.10">
    <property type="entry name" value="Tetracycline Repressor, domain 2"/>
    <property type="match status" value="1"/>
</dbReference>
<accession>A0ABW1IKS8</accession>
<dbReference type="PANTHER" id="PTHR30055:SF212">
    <property type="entry name" value="TETR-FAMILY FAMILY TRANSCRIPTIONAL REGULATOR"/>
    <property type="match status" value="1"/>
</dbReference>
<organism evidence="4 5">
    <name type="scientific">Marinicrinis lubricantis</name>
    <dbReference type="NCBI Taxonomy" id="2086470"/>
    <lineage>
        <taxon>Bacteria</taxon>
        <taxon>Bacillati</taxon>
        <taxon>Bacillota</taxon>
        <taxon>Bacilli</taxon>
        <taxon>Bacillales</taxon>
        <taxon>Paenibacillaceae</taxon>
    </lineage>
</organism>
<dbReference type="Pfam" id="PF00440">
    <property type="entry name" value="TetR_N"/>
    <property type="match status" value="1"/>
</dbReference>
<evidence type="ECO:0000313" key="4">
    <source>
        <dbReference type="EMBL" id="MFC5985668.1"/>
    </source>
</evidence>
<dbReference type="PRINTS" id="PR00455">
    <property type="entry name" value="HTHTETR"/>
</dbReference>
<evidence type="ECO:0000256" key="2">
    <source>
        <dbReference type="PROSITE-ProRule" id="PRU00335"/>
    </source>
</evidence>
<gene>
    <name evidence="4" type="ORF">ACFPXP_04375</name>
</gene>
<dbReference type="InterPro" id="IPR050109">
    <property type="entry name" value="HTH-type_TetR-like_transc_reg"/>
</dbReference>
<dbReference type="SUPFAM" id="SSF46689">
    <property type="entry name" value="Homeodomain-like"/>
    <property type="match status" value="1"/>
</dbReference>
<protein>
    <submittedName>
        <fullName evidence="4">TetR/AcrR family transcriptional regulator</fullName>
    </submittedName>
</protein>
<dbReference type="EMBL" id="JBHSQV010000029">
    <property type="protein sequence ID" value="MFC5985668.1"/>
    <property type="molecule type" value="Genomic_DNA"/>
</dbReference>
<dbReference type="RefSeq" id="WP_379892735.1">
    <property type="nucleotide sequence ID" value="NZ_CBCSCT010000012.1"/>
</dbReference>
<evidence type="ECO:0000313" key="5">
    <source>
        <dbReference type="Proteomes" id="UP001596250"/>
    </source>
</evidence>
<feature type="DNA-binding region" description="H-T-H motif" evidence="2">
    <location>
        <begin position="32"/>
        <end position="51"/>
    </location>
</feature>
<proteinExistence type="predicted"/>
<sequence length="205" mass="23894">MARKAVEKELSREIILNAARELFLEKGYQSVSMRSIAKKMGYSHGSLYYHFQDKAELFYRLVADDFSLLFSQQMRIINESKLNALDKLKKMMDAFIQFGLENQFQYEIMFLIQDEDLRRYSRTEQAKCFDLFSTAVHTAAVESLDERSGSIQASSLAWSLFMSVHGFITYCSRFNQSYQEVESMAQNHVDFLCMKLLDHIHVING</sequence>
<keyword evidence="5" id="KW-1185">Reference proteome</keyword>
<keyword evidence="1 2" id="KW-0238">DNA-binding</keyword>
<dbReference type="PROSITE" id="PS50977">
    <property type="entry name" value="HTH_TETR_2"/>
    <property type="match status" value="1"/>
</dbReference>
<evidence type="ECO:0000259" key="3">
    <source>
        <dbReference type="PROSITE" id="PS50977"/>
    </source>
</evidence>
<comment type="caution">
    <text evidence="4">The sequence shown here is derived from an EMBL/GenBank/DDBJ whole genome shotgun (WGS) entry which is preliminary data.</text>
</comment>
<reference evidence="5" key="1">
    <citation type="journal article" date="2019" name="Int. J. Syst. Evol. Microbiol.">
        <title>The Global Catalogue of Microorganisms (GCM) 10K type strain sequencing project: providing services to taxonomists for standard genome sequencing and annotation.</title>
        <authorList>
            <consortium name="The Broad Institute Genomics Platform"/>
            <consortium name="The Broad Institute Genome Sequencing Center for Infectious Disease"/>
            <person name="Wu L."/>
            <person name="Ma J."/>
        </authorList>
    </citation>
    <scope>NUCLEOTIDE SEQUENCE [LARGE SCALE GENOMIC DNA]</scope>
    <source>
        <strain evidence="5">CCM 8749</strain>
    </source>
</reference>
<dbReference type="PANTHER" id="PTHR30055">
    <property type="entry name" value="HTH-TYPE TRANSCRIPTIONAL REGULATOR RUTR"/>
    <property type="match status" value="1"/>
</dbReference>
<dbReference type="Proteomes" id="UP001596250">
    <property type="component" value="Unassembled WGS sequence"/>
</dbReference>
<evidence type="ECO:0000256" key="1">
    <source>
        <dbReference type="ARBA" id="ARBA00023125"/>
    </source>
</evidence>
<name>A0ABW1IKS8_9BACL</name>
<dbReference type="InterPro" id="IPR001647">
    <property type="entry name" value="HTH_TetR"/>
</dbReference>